<dbReference type="EMBL" id="VYGV01000007">
    <property type="protein sequence ID" value="NWF45583.1"/>
    <property type="molecule type" value="Genomic_DNA"/>
</dbReference>
<keyword evidence="2" id="KW-1185">Reference proteome</keyword>
<dbReference type="InterPro" id="IPR010662">
    <property type="entry name" value="RBBP9/YdeN"/>
</dbReference>
<dbReference type="RefSeq" id="WP_177135492.1">
    <property type="nucleotide sequence ID" value="NZ_VYGV01000007.1"/>
</dbReference>
<reference evidence="1 2" key="1">
    <citation type="submission" date="2019-09" db="EMBL/GenBank/DDBJ databases">
        <title>Hydrogenophaga aromatica sp. nov., isolated from a para-xylene-degrading enrichment culture.</title>
        <authorList>
            <person name="Tancsics A."/>
            <person name="Banerjee S."/>
        </authorList>
    </citation>
    <scope>NUCLEOTIDE SEQUENCE [LARGE SCALE GENOMIC DNA]</scope>
    <source>
        <strain evidence="1 2">D2P1</strain>
    </source>
</reference>
<protein>
    <submittedName>
        <fullName evidence="1">Alpha/beta fold hydrolase</fullName>
    </submittedName>
</protein>
<dbReference type="AlphaFoldDB" id="A0A7Y8KXZ7"/>
<dbReference type="GO" id="GO:0016787">
    <property type="term" value="F:hydrolase activity"/>
    <property type="evidence" value="ECO:0007669"/>
    <property type="project" value="UniProtKB-KW"/>
</dbReference>
<evidence type="ECO:0000313" key="2">
    <source>
        <dbReference type="Proteomes" id="UP000545507"/>
    </source>
</evidence>
<dbReference type="InterPro" id="IPR029058">
    <property type="entry name" value="AB_hydrolase_fold"/>
</dbReference>
<dbReference type="Pfam" id="PF06821">
    <property type="entry name" value="Ser_hydrolase"/>
    <property type="match status" value="1"/>
</dbReference>
<comment type="caution">
    <text evidence="1">The sequence shown here is derived from an EMBL/GenBank/DDBJ whole genome shotgun (WGS) entry which is preliminary data.</text>
</comment>
<accession>A0A7Y8KXZ7</accession>
<dbReference type="SUPFAM" id="SSF53474">
    <property type="entry name" value="alpha/beta-Hydrolases"/>
    <property type="match status" value="1"/>
</dbReference>
<name>A0A7Y8KXZ7_9BURK</name>
<gene>
    <name evidence="1" type="ORF">F3K02_10035</name>
</gene>
<sequence length="202" mass="20720">MGTPSTVLIVPGLRDHVAEHWQTLLAAQLPGAHSVPPMGREALDCAARVEAIEQALSAIVGPVVIVAHSGGCLAVAHWAAQTGQAGRVRGALLAVPPDFDTPLPAGYPAIDALRAAGWFPVPRQRLPFPSLVASSQDDPLAALDRVQALARDWGSRTVDLGAVGHLNPASGFGEWPQAMALIAALDGGSVQATGRALSASSC</sequence>
<dbReference type="Proteomes" id="UP000545507">
    <property type="component" value="Unassembled WGS sequence"/>
</dbReference>
<proteinExistence type="predicted"/>
<organism evidence="1 2">
    <name type="scientific">Hydrogenophaga aromaticivorans</name>
    <dbReference type="NCBI Taxonomy" id="2610898"/>
    <lineage>
        <taxon>Bacteria</taxon>
        <taxon>Pseudomonadati</taxon>
        <taxon>Pseudomonadota</taxon>
        <taxon>Betaproteobacteria</taxon>
        <taxon>Burkholderiales</taxon>
        <taxon>Comamonadaceae</taxon>
        <taxon>Hydrogenophaga</taxon>
    </lineage>
</organism>
<dbReference type="Gene3D" id="3.40.50.1820">
    <property type="entry name" value="alpha/beta hydrolase"/>
    <property type="match status" value="1"/>
</dbReference>
<keyword evidence="1" id="KW-0378">Hydrolase</keyword>
<evidence type="ECO:0000313" key="1">
    <source>
        <dbReference type="EMBL" id="NWF45583.1"/>
    </source>
</evidence>